<keyword evidence="1" id="KW-0812">Transmembrane</keyword>
<keyword evidence="1" id="KW-0472">Membrane</keyword>
<name>A0ABT8V4H3_9BACL</name>
<evidence type="ECO:0008006" key="4">
    <source>
        <dbReference type="Google" id="ProtNLM"/>
    </source>
</evidence>
<protein>
    <recommendedName>
        <fullName evidence="4">DUF3899 domain-containing protein</fullName>
    </recommendedName>
</protein>
<proteinExistence type="predicted"/>
<reference evidence="2" key="1">
    <citation type="submission" date="2023-07" db="EMBL/GenBank/DDBJ databases">
        <authorList>
            <person name="Aktuganov G."/>
            <person name="Boyko T."/>
            <person name="Delegan Y."/>
            <person name="Galimzianova N."/>
            <person name="Gilvanova E."/>
            <person name="Korobov V."/>
            <person name="Kuzmina L."/>
            <person name="Melentiev A."/>
            <person name="Milman P."/>
            <person name="Ryabova A."/>
            <person name="Stupak E."/>
            <person name="Yasakov T."/>
            <person name="Zharikova N."/>
            <person name="Zhurenko E."/>
        </authorList>
    </citation>
    <scope>NUCLEOTIDE SEQUENCE</scope>
    <source>
        <strain evidence="2">IB-739</strain>
    </source>
</reference>
<feature type="transmembrane region" description="Helical" evidence="1">
    <location>
        <begin position="70"/>
        <end position="87"/>
    </location>
</feature>
<comment type="caution">
    <text evidence="2">The sequence shown here is derived from an EMBL/GenBank/DDBJ whole genome shotgun (WGS) entry which is preliminary data.</text>
</comment>
<evidence type="ECO:0000256" key="1">
    <source>
        <dbReference type="SAM" id="Phobius"/>
    </source>
</evidence>
<accession>A0ABT8V4H3</accession>
<keyword evidence="1" id="KW-1133">Transmembrane helix</keyword>
<dbReference type="Proteomes" id="UP001168883">
    <property type="component" value="Unassembled WGS sequence"/>
</dbReference>
<keyword evidence="3" id="KW-1185">Reference proteome</keyword>
<dbReference type="RefSeq" id="WP_127484190.1">
    <property type="nucleotide sequence ID" value="NZ_JARLKN010000100.1"/>
</dbReference>
<dbReference type="EMBL" id="JAUMKJ010000001">
    <property type="protein sequence ID" value="MDO3675648.1"/>
    <property type="molecule type" value="Genomic_DNA"/>
</dbReference>
<gene>
    <name evidence="2" type="ORF">Q3C12_01445</name>
</gene>
<evidence type="ECO:0000313" key="2">
    <source>
        <dbReference type="EMBL" id="MDO3675648.1"/>
    </source>
</evidence>
<sequence>MVTFEDKLFMFFLALLIVSLLVNGIGFSPSNWHKEDLNDFSGGFTDRHLARKQAEFKGQDRKARSLFRSYLFWIAIVGIVVSIGLSYV</sequence>
<organism evidence="2 3">
    <name type="scientific">Paenibacillus ehimensis</name>
    <dbReference type="NCBI Taxonomy" id="79264"/>
    <lineage>
        <taxon>Bacteria</taxon>
        <taxon>Bacillati</taxon>
        <taxon>Bacillota</taxon>
        <taxon>Bacilli</taxon>
        <taxon>Bacillales</taxon>
        <taxon>Paenibacillaceae</taxon>
        <taxon>Paenibacillus</taxon>
    </lineage>
</organism>
<evidence type="ECO:0000313" key="3">
    <source>
        <dbReference type="Proteomes" id="UP001168883"/>
    </source>
</evidence>